<feature type="compositionally biased region" description="Polar residues" evidence="3">
    <location>
        <begin position="361"/>
        <end position="373"/>
    </location>
</feature>
<evidence type="ECO:0000259" key="4">
    <source>
        <dbReference type="Pfam" id="PF13863"/>
    </source>
</evidence>
<evidence type="ECO:0000256" key="2">
    <source>
        <dbReference type="SAM" id="Coils"/>
    </source>
</evidence>
<proteinExistence type="predicted"/>
<organism evidence="5 6">
    <name type="scientific">Pundamilia nyererei</name>
    <dbReference type="NCBI Taxonomy" id="303518"/>
    <lineage>
        <taxon>Eukaryota</taxon>
        <taxon>Metazoa</taxon>
        <taxon>Chordata</taxon>
        <taxon>Craniata</taxon>
        <taxon>Vertebrata</taxon>
        <taxon>Euteleostomi</taxon>
        <taxon>Actinopterygii</taxon>
        <taxon>Neopterygii</taxon>
        <taxon>Teleostei</taxon>
        <taxon>Neoteleostei</taxon>
        <taxon>Acanthomorphata</taxon>
        <taxon>Ovalentaria</taxon>
        <taxon>Cichlomorphae</taxon>
        <taxon>Cichliformes</taxon>
        <taxon>Cichlidae</taxon>
        <taxon>African cichlids</taxon>
        <taxon>Pseudocrenilabrinae</taxon>
        <taxon>Haplochromini</taxon>
        <taxon>Pundamilia</taxon>
    </lineage>
</organism>
<evidence type="ECO:0000256" key="3">
    <source>
        <dbReference type="SAM" id="MobiDB-lite"/>
    </source>
</evidence>
<sequence length="382" mass="44262">MTTHSLPFLENSPGQKLQVGNGVNNIFVTQSQDSRREDDANHIPVLKVPSSRVLEAGVTTLQKTLVLKKQAELDEVEKRLALKRLDFKACMEALAQRRSELEIKLQETKEKVGKFEKFVAENEAKRRRALKSCEASRVQNIFKKQQIKDLTEQLKGFRDRRQVLKERVAKYKIYEDYLIKTRDYLPSNYLDDGSESLVMPIIRRHETLSITHQELLQRLQRMEAEVEEGQRQLQNMKEEHSVKKLMANKELSELQSELETLKEKNKQAEVNLQMEQDLSREKVTEVGRLLMAISNLAEQCYLPKYGPLEKMNALTMMDMVKEYILDKVDTERRARRMMELGSLMTSTTAAANKRERGSMRSFGSKTQIKSSSKVSRRSETFG</sequence>
<dbReference type="CTD" id="256369"/>
<accession>A0A9Y6LYR2</accession>
<dbReference type="InterPro" id="IPR051147">
    <property type="entry name" value="CFAP_domain-containing"/>
</dbReference>
<protein>
    <submittedName>
        <fullName evidence="6">Uncharacterized protein CCDC197</fullName>
    </submittedName>
</protein>
<dbReference type="Pfam" id="PF13863">
    <property type="entry name" value="DUF4200"/>
    <property type="match status" value="1"/>
</dbReference>
<name>A0A9Y6LYR2_9CICH</name>
<dbReference type="AlphaFoldDB" id="A0A9Y6LYR2"/>
<dbReference type="GO" id="GO:0005856">
    <property type="term" value="C:cytoskeleton"/>
    <property type="evidence" value="ECO:0007669"/>
    <property type="project" value="UniProtKB-ARBA"/>
</dbReference>
<keyword evidence="1 2" id="KW-0175">Coiled coil</keyword>
<dbReference type="PANTHER" id="PTHR21683">
    <property type="entry name" value="COILED-COIL DOMAIN-CONTAINING PROTEIN 42 LIKE-2-LIKE-RELATED"/>
    <property type="match status" value="1"/>
</dbReference>
<dbReference type="InterPro" id="IPR025252">
    <property type="entry name" value="DUF4200"/>
</dbReference>
<gene>
    <name evidence="6" type="primary">ccdc197</name>
</gene>
<feature type="region of interest" description="Disordered" evidence="3">
    <location>
        <begin position="346"/>
        <end position="382"/>
    </location>
</feature>
<feature type="coiled-coil region" evidence="2">
    <location>
        <begin position="205"/>
        <end position="278"/>
    </location>
</feature>
<dbReference type="Proteomes" id="UP000695023">
    <property type="component" value="Unplaced"/>
</dbReference>
<reference evidence="6" key="1">
    <citation type="submission" date="2025-08" db="UniProtKB">
        <authorList>
            <consortium name="RefSeq"/>
        </authorList>
    </citation>
    <scope>IDENTIFICATION</scope>
</reference>
<evidence type="ECO:0000313" key="6">
    <source>
        <dbReference type="RefSeq" id="XP_013763876.1"/>
    </source>
</evidence>
<evidence type="ECO:0000256" key="1">
    <source>
        <dbReference type="ARBA" id="ARBA00023054"/>
    </source>
</evidence>
<evidence type="ECO:0000313" key="5">
    <source>
        <dbReference type="Proteomes" id="UP000695023"/>
    </source>
</evidence>
<keyword evidence="5" id="KW-1185">Reference proteome</keyword>
<feature type="domain" description="DUF4200" evidence="4">
    <location>
        <begin position="67"/>
        <end position="180"/>
    </location>
</feature>
<dbReference type="RefSeq" id="XP_013763876.1">
    <property type="nucleotide sequence ID" value="XM_013908422.1"/>
</dbReference>
<dbReference type="PANTHER" id="PTHR21683:SF18">
    <property type="entry name" value="COILED-COIL DOMAIN-CONTAINING PROTEIN 42 HOMOLOG"/>
    <property type="match status" value="1"/>
</dbReference>